<feature type="compositionally biased region" description="Low complexity" evidence="1">
    <location>
        <begin position="296"/>
        <end position="320"/>
    </location>
</feature>
<feature type="compositionally biased region" description="Low complexity" evidence="1">
    <location>
        <begin position="98"/>
        <end position="111"/>
    </location>
</feature>
<feature type="compositionally biased region" description="Basic residues" evidence="1">
    <location>
        <begin position="221"/>
        <end position="232"/>
    </location>
</feature>
<dbReference type="EMBL" id="CADCTS010000267">
    <property type="protein sequence ID" value="CAA9307855.1"/>
    <property type="molecule type" value="Genomic_DNA"/>
</dbReference>
<protein>
    <submittedName>
        <fullName evidence="2">Uncharacterized protein</fullName>
    </submittedName>
</protein>
<feature type="region of interest" description="Disordered" evidence="1">
    <location>
        <begin position="351"/>
        <end position="414"/>
    </location>
</feature>
<feature type="compositionally biased region" description="Low complexity" evidence="1">
    <location>
        <begin position="211"/>
        <end position="220"/>
    </location>
</feature>
<feature type="region of interest" description="Disordered" evidence="1">
    <location>
        <begin position="1"/>
        <end position="336"/>
    </location>
</feature>
<gene>
    <name evidence="2" type="ORF">AVDCRST_MAG48-1829</name>
</gene>
<proteinExistence type="predicted"/>
<evidence type="ECO:0000256" key="1">
    <source>
        <dbReference type="SAM" id="MobiDB-lite"/>
    </source>
</evidence>
<reference evidence="2" key="1">
    <citation type="submission" date="2020-02" db="EMBL/GenBank/DDBJ databases">
        <authorList>
            <person name="Meier V. D."/>
        </authorList>
    </citation>
    <scope>NUCLEOTIDE SEQUENCE</scope>
    <source>
        <strain evidence="2">AVDCRST_MAG48</strain>
    </source>
</reference>
<sequence>DPGAPRRRRLPAARAGGALRRRHDLRRRPVRPVAAGHGRPRRLPPGGRRAAPGRRLLHPARLAAVPLPALGRGAGRPARAAADRPGAGRLDRRRGPRAARGAAPLRAAGLGAEPGGDGDGLVRGARDPDPGLRPAGHLPRRPRRAGPGARTPGGRPAAAAGGGADRARRGGQADPGHLRRATAGGPPHPGLRDRRGHRPGGHAGQRRRRPAGLPRLLGAPRARRHRAGRQHHLLHEPVGDGRRRAGAGAGRRRRRARAGALGPGRGARRLGGLALVPPGRRAGDHPLRGRQPAGVPGLVAAPLRLGGPAGPLPGAAQPGPGRRRRAAGPAARLVHRPRLGVRRLGGRLAVPPAAQRRRRRAAVDAGPARAGLDDGGAGPRPPRRRRRGRRPPARLPGAGRRADRGQRGRAPRKL</sequence>
<feature type="compositionally biased region" description="Basic residues" evidence="1">
    <location>
        <begin position="194"/>
        <end position="210"/>
    </location>
</feature>
<feature type="compositionally biased region" description="Basic residues" evidence="1">
    <location>
        <begin position="19"/>
        <end position="30"/>
    </location>
</feature>
<feature type="compositionally biased region" description="Low complexity" evidence="1">
    <location>
        <begin position="145"/>
        <end position="159"/>
    </location>
</feature>
<organism evidence="2">
    <name type="scientific">uncultured Friedmanniella sp</name>
    <dbReference type="NCBI Taxonomy" id="335381"/>
    <lineage>
        <taxon>Bacteria</taxon>
        <taxon>Bacillati</taxon>
        <taxon>Actinomycetota</taxon>
        <taxon>Actinomycetes</taxon>
        <taxon>Propionibacteriales</taxon>
        <taxon>Nocardioidaceae</taxon>
        <taxon>Friedmanniella</taxon>
        <taxon>environmental samples</taxon>
    </lineage>
</organism>
<feature type="non-terminal residue" evidence="2">
    <location>
        <position position="414"/>
    </location>
</feature>
<feature type="compositionally biased region" description="Basic and acidic residues" evidence="1">
    <location>
        <begin position="233"/>
        <end position="243"/>
    </location>
</feature>
<feature type="non-terminal residue" evidence="2">
    <location>
        <position position="1"/>
    </location>
</feature>
<evidence type="ECO:0000313" key="2">
    <source>
        <dbReference type="EMBL" id="CAA9307855.1"/>
    </source>
</evidence>
<feature type="compositionally biased region" description="Gly residues" evidence="1">
    <location>
        <begin position="112"/>
        <end position="121"/>
    </location>
</feature>
<accession>A0A6J4KJL5</accession>
<name>A0A6J4KJL5_9ACTN</name>
<dbReference type="AlphaFoldDB" id="A0A6J4KJL5"/>
<feature type="compositionally biased region" description="Low complexity" evidence="1">
    <location>
        <begin position="59"/>
        <end position="88"/>
    </location>
</feature>
<feature type="compositionally biased region" description="Basic residues" evidence="1">
    <location>
        <begin position="1"/>
        <end position="11"/>
    </location>
</feature>
<feature type="compositionally biased region" description="Basic residues" evidence="1">
    <location>
        <begin position="381"/>
        <end position="392"/>
    </location>
</feature>